<keyword evidence="1" id="KW-0614">Plasmid</keyword>
<accession>A0A2K8UIW3</accession>
<dbReference type="KEGG" id="tsy:THSYN_31395"/>
<organism evidence="1 2">
    <name type="scientific">Candidatus Thiodictyon syntrophicum</name>
    <dbReference type="NCBI Taxonomy" id="1166950"/>
    <lineage>
        <taxon>Bacteria</taxon>
        <taxon>Pseudomonadati</taxon>
        <taxon>Pseudomonadota</taxon>
        <taxon>Gammaproteobacteria</taxon>
        <taxon>Chromatiales</taxon>
        <taxon>Chromatiaceae</taxon>
        <taxon>Thiodictyon</taxon>
    </lineage>
</organism>
<keyword evidence="2" id="KW-1185">Reference proteome</keyword>
<gene>
    <name evidence="1" type="ORF">THSYN_31395</name>
</gene>
<evidence type="ECO:0000313" key="1">
    <source>
        <dbReference type="EMBL" id="AUB85429.1"/>
    </source>
</evidence>
<evidence type="ECO:0000313" key="2">
    <source>
        <dbReference type="Proteomes" id="UP000232638"/>
    </source>
</evidence>
<evidence type="ECO:0008006" key="3">
    <source>
        <dbReference type="Google" id="ProtNLM"/>
    </source>
</evidence>
<dbReference type="RefSeq" id="WP_100923055.1">
    <property type="nucleotide sequence ID" value="NZ_CP020372.1"/>
</dbReference>
<dbReference type="OrthoDB" id="7848123at2"/>
<proteinExistence type="predicted"/>
<protein>
    <recommendedName>
        <fullName evidence="3">Photosynthetic complex assembly protein PuhC</fullName>
    </recommendedName>
</protein>
<geneLocation type="plasmid" evidence="2">
    <name>pts485</name>
</geneLocation>
<dbReference type="Proteomes" id="UP000232638">
    <property type="component" value="Plasmid pTs485"/>
</dbReference>
<dbReference type="EMBL" id="CP020372">
    <property type="protein sequence ID" value="AUB85429.1"/>
    <property type="molecule type" value="Genomic_DNA"/>
</dbReference>
<dbReference type="AlphaFoldDB" id="A0A2K8UIW3"/>
<dbReference type="NCBIfam" id="TIGR03054">
    <property type="entry name" value="photo_alph_chp1"/>
    <property type="match status" value="1"/>
</dbReference>
<name>A0A2K8UIW3_9GAMM</name>
<dbReference type="InterPro" id="IPR017495">
    <property type="entry name" value="PuhC"/>
</dbReference>
<reference evidence="1 2" key="1">
    <citation type="submission" date="2017-03" db="EMBL/GenBank/DDBJ databases">
        <title>Complete genome sequence of Candidatus 'Thiodictyon syntrophicum' sp. nov. strain Cad16T, a photolithoautotroph purple sulfur bacterium isolated from an alpine meromictic lake.</title>
        <authorList>
            <person name="Luedin S.M."/>
            <person name="Pothier J.F."/>
            <person name="Danza F."/>
            <person name="Storelli N."/>
            <person name="Wittwer M."/>
            <person name="Tonolla M."/>
        </authorList>
    </citation>
    <scope>NUCLEOTIDE SEQUENCE [LARGE SCALE GENOMIC DNA]</scope>
    <source>
        <strain evidence="1 2">Cad16T</strain>
        <plasmid evidence="2">Plasmid pts485</plasmid>
    </source>
</reference>
<sequence length="166" mass="17431">MADPSPNAHFPRKVLIAFAALIGFFLVLVTAAVLTGYNASQMPPSPAVYSRDLRFSDRPDGTTLVQDATDGSTVAVLPVGGEGFVRGLLRTTSRGRRNASVPPETPFRLARLADGRLNLTDLGTQRVIELRSFGPANDAAFAVFLGSKAALVTAPGAPAVKTDATH</sequence>